<reference evidence="1 2" key="1">
    <citation type="submission" date="2016-03" db="EMBL/GenBank/DDBJ databases">
        <title>Draft genome sequence of Paenibacillus antarcticus CECT 5836.</title>
        <authorList>
            <person name="Shin S.-K."/>
            <person name="Yi H."/>
        </authorList>
    </citation>
    <scope>NUCLEOTIDE SEQUENCE [LARGE SCALE GENOMIC DNA]</scope>
    <source>
        <strain evidence="1 2">CECT 5836</strain>
    </source>
</reference>
<dbReference type="Proteomes" id="UP000077355">
    <property type="component" value="Unassembled WGS sequence"/>
</dbReference>
<name>A0A168M0R0_9BACL</name>
<protein>
    <submittedName>
        <fullName evidence="1">CoF synthetase</fullName>
    </submittedName>
</protein>
<gene>
    <name evidence="1" type="ORF">PBAT_15705</name>
</gene>
<dbReference type="AlphaFoldDB" id="A0A168M0R0"/>
<evidence type="ECO:0000313" key="1">
    <source>
        <dbReference type="EMBL" id="OAB44088.1"/>
    </source>
</evidence>
<evidence type="ECO:0000313" key="2">
    <source>
        <dbReference type="Proteomes" id="UP000077355"/>
    </source>
</evidence>
<organism evidence="1 2">
    <name type="scientific">Paenibacillus antarcticus</name>
    <dbReference type="NCBI Taxonomy" id="253703"/>
    <lineage>
        <taxon>Bacteria</taxon>
        <taxon>Bacillati</taxon>
        <taxon>Bacillota</taxon>
        <taxon>Bacilli</taxon>
        <taxon>Bacillales</taxon>
        <taxon>Paenibacillaceae</taxon>
        <taxon>Paenibacillus</taxon>
    </lineage>
</organism>
<dbReference type="SUPFAM" id="SSF56801">
    <property type="entry name" value="Acetyl-CoA synthetase-like"/>
    <property type="match status" value="1"/>
</dbReference>
<comment type="caution">
    <text evidence="1">The sequence shown here is derived from an EMBL/GenBank/DDBJ whole genome shotgun (WGS) entry which is preliminary data.</text>
</comment>
<dbReference type="InterPro" id="IPR042099">
    <property type="entry name" value="ANL_N_sf"/>
</dbReference>
<sequence length="382" mass="43791">MIVERLEDLPLLTSTMLEEHYYISDHPFEHRLNSHRYQTSGTSRNLRKNIYYSNQDEDNYIRIKTDVIGTILNGYPAIRALVDMGTGHAAATAEVIFHRLGLEVEAVSFQLPIEQHLERLASFTPDVLYTMPSILDRILMASDNPVSYGIRKVILVGEVASLSWQQRVAERLGLEKRDITDTYGSIEIGTIAYYDHELDQYILVDGIIAEGLTPQELGIREFQLADDERVLVLTSTVREMFPAIRFVTYDVVRDFCSVIVDGQSRQSFRNIVRRIGNELKHGEKISIHDIESVVYRHVQDANIKVLTSNNLLTIQIVTKSEPIDSLMLQAIQYDITHHIPEIGIMIQNGLLEEIQVNHAIYDDSQHRNAIKLKRVYNNKEVF</sequence>
<dbReference type="PANTHER" id="PTHR43845:SF1">
    <property type="entry name" value="BLR5969 PROTEIN"/>
    <property type="match status" value="1"/>
</dbReference>
<dbReference type="PANTHER" id="PTHR43845">
    <property type="entry name" value="BLR5969 PROTEIN"/>
    <property type="match status" value="1"/>
</dbReference>
<dbReference type="EMBL" id="LVJI01000022">
    <property type="protein sequence ID" value="OAB44088.1"/>
    <property type="molecule type" value="Genomic_DNA"/>
</dbReference>
<proteinExistence type="predicted"/>
<keyword evidence="2" id="KW-1185">Reference proteome</keyword>
<dbReference type="Gene3D" id="3.40.50.12780">
    <property type="entry name" value="N-terminal domain of ligase-like"/>
    <property type="match status" value="1"/>
</dbReference>
<accession>A0A168M0R0</accession>
<dbReference type="OrthoDB" id="3981340at2"/>